<reference evidence="2" key="2">
    <citation type="submission" date="2021-01" db="EMBL/GenBank/DDBJ databases">
        <authorList>
            <person name="Mieszkin S."/>
            <person name="Pouder E."/>
            <person name="Alain K."/>
        </authorList>
    </citation>
    <scope>NUCLEOTIDE SEQUENCE</scope>
    <source>
        <strain evidence="2">HW T2.11</strain>
    </source>
</reference>
<reference evidence="2" key="1">
    <citation type="journal article" date="2021" name="Microorganisms">
        <title>Acidisoma silvae sp. nov. and Acidisomacellulosilytica sp. nov., Two Acidophilic Bacteria Isolated from Decaying Wood, Hydrolyzing Cellulose and Producing Poly-3-hydroxybutyrate.</title>
        <authorList>
            <person name="Mieszkin S."/>
            <person name="Pouder E."/>
            <person name="Uroz S."/>
            <person name="Simon-Colin C."/>
            <person name="Alain K."/>
        </authorList>
    </citation>
    <scope>NUCLEOTIDE SEQUENCE</scope>
    <source>
        <strain evidence="2">HW T2.11</strain>
    </source>
</reference>
<name>A0A964DZA1_9PROT</name>
<evidence type="ECO:0000256" key="1">
    <source>
        <dbReference type="SAM" id="Phobius"/>
    </source>
</evidence>
<proteinExistence type="predicted"/>
<comment type="caution">
    <text evidence="2">The sequence shown here is derived from an EMBL/GenBank/DDBJ whole genome shotgun (WGS) entry which is preliminary data.</text>
</comment>
<dbReference type="Proteomes" id="UP000708298">
    <property type="component" value="Unassembled WGS sequence"/>
</dbReference>
<keyword evidence="1" id="KW-0812">Transmembrane</keyword>
<feature type="transmembrane region" description="Helical" evidence="1">
    <location>
        <begin position="41"/>
        <end position="59"/>
    </location>
</feature>
<protein>
    <submittedName>
        <fullName evidence="2">Uncharacterized protein</fullName>
    </submittedName>
</protein>
<gene>
    <name evidence="2" type="ORF">ASILVAE211_12790</name>
</gene>
<dbReference type="AlphaFoldDB" id="A0A964DZA1"/>
<dbReference type="EMBL" id="JAESVB010000005">
    <property type="protein sequence ID" value="MCB8876061.1"/>
    <property type="molecule type" value="Genomic_DNA"/>
</dbReference>
<evidence type="ECO:0000313" key="3">
    <source>
        <dbReference type="Proteomes" id="UP000708298"/>
    </source>
</evidence>
<accession>A0A964DZA1</accession>
<evidence type="ECO:0000313" key="2">
    <source>
        <dbReference type="EMBL" id="MCB8876061.1"/>
    </source>
</evidence>
<keyword evidence="3" id="KW-1185">Reference proteome</keyword>
<keyword evidence="1" id="KW-0472">Membrane</keyword>
<keyword evidence="1" id="KW-1133">Transmembrane helix</keyword>
<dbReference type="RefSeq" id="WP_227321720.1">
    <property type="nucleotide sequence ID" value="NZ_JAESVB010000005.1"/>
</dbReference>
<sequence length="70" mass="7868">MSWIKTVLREVWGLFVDDGRFALAIIVWLLIAWLVPRHLGIAPVWTGLLLFLGLAAILLESACRRATRAP</sequence>
<organism evidence="2 3">
    <name type="scientific">Acidisoma silvae</name>
    <dbReference type="NCBI Taxonomy" id="2802396"/>
    <lineage>
        <taxon>Bacteria</taxon>
        <taxon>Pseudomonadati</taxon>
        <taxon>Pseudomonadota</taxon>
        <taxon>Alphaproteobacteria</taxon>
        <taxon>Acetobacterales</taxon>
        <taxon>Acidocellaceae</taxon>
        <taxon>Acidisoma</taxon>
    </lineage>
</organism>
<feature type="transmembrane region" description="Helical" evidence="1">
    <location>
        <begin position="12"/>
        <end position="35"/>
    </location>
</feature>